<reference evidence="2" key="1">
    <citation type="submission" date="2005-09" db="EMBL/GenBank/DDBJ databases">
        <authorList>
            <person name="Mural R.J."/>
            <person name="Li P.W."/>
            <person name="Adams M.D."/>
            <person name="Amanatides P.G."/>
            <person name="Baden-Tillson H."/>
            <person name="Barnstead M."/>
            <person name="Chin S.H."/>
            <person name="Dew I."/>
            <person name="Evans C.A."/>
            <person name="Ferriera S."/>
            <person name="Flanigan M."/>
            <person name="Fosler C."/>
            <person name="Glodek A."/>
            <person name="Gu Z."/>
            <person name="Holt R.A."/>
            <person name="Jennings D."/>
            <person name="Kraft C.L."/>
            <person name="Lu F."/>
            <person name="Nguyen T."/>
            <person name="Nusskern D.R."/>
            <person name="Pfannkoch C.M."/>
            <person name="Sitter C."/>
            <person name="Sutton G.G."/>
            <person name="Venter J.C."/>
            <person name="Wang Z."/>
            <person name="Woodage T."/>
            <person name="Zheng X.H."/>
            <person name="Zhong F."/>
        </authorList>
    </citation>
    <scope>NUCLEOTIDE SEQUENCE [LARGE SCALE GENOMIC DNA]</scope>
    <source>
        <strain>BN</strain>
        <strain evidence="2">Sprague-Dawley</strain>
    </source>
</reference>
<evidence type="ECO:0000313" key="2">
    <source>
        <dbReference type="Proteomes" id="UP000234681"/>
    </source>
</evidence>
<organism evidence="1 2">
    <name type="scientific">Rattus norvegicus</name>
    <name type="common">Rat</name>
    <dbReference type="NCBI Taxonomy" id="10116"/>
    <lineage>
        <taxon>Eukaryota</taxon>
        <taxon>Metazoa</taxon>
        <taxon>Chordata</taxon>
        <taxon>Craniata</taxon>
        <taxon>Vertebrata</taxon>
        <taxon>Euteleostomi</taxon>
        <taxon>Mammalia</taxon>
        <taxon>Eutheria</taxon>
        <taxon>Euarchontoglires</taxon>
        <taxon>Glires</taxon>
        <taxon>Rodentia</taxon>
        <taxon>Myomorpha</taxon>
        <taxon>Muroidea</taxon>
        <taxon>Muridae</taxon>
        <taxon>Murinae</taxon>
        <taxon>Rattus</taxon>
    </lineage>
</organism>
<gene>
    <name evidence="1" type="ORF">rCG_30805</name>
</gene>
<accession>A6ITY9</accession>
<dbReference type="Proteomes" id="UP000234681">
    <property type="component" value="Chromosome 5"/>
</dbReference>
<dbReference type="EMBL" id="CH473968">
    <property type="protein sequence ID" value="EDL81040.1"/>
    <property type="molecule type" value="Genomic_DNA"/>
</dbReference>
<evidence type="ECO:0000313" key="1">
    <source>
        <dbReference type="EMBL" id="EDL81040.1"/>
    </source>
</evidence>
<dbReference type="AlphaFoldDB" id="A6ITY9"/>
<sequence length="24" mass="2635">MTNRTDSSSGWNSMIKVMRGSCSV</sequence>
<name>A6ITY9_RAT</name>
<proteinExistence type="predicted"/>
<protein>
    <submittedName>
        <fullName evidence="1">RCG30805</fullName>
    </submittedName>
</protein>